<evidence type="ECO:0000256" key="1">
    <source>
        <dbReference type="ARBA" id="ARBA00004141"/>
    </source>
</evidence>
<comment type="subcellular location">
    <subcellularLocation>
        <location evidence="1">Membrane</location>
        <topology evidence="1">Multi-pass membrane protein</topology>
    </subcellularLocation>
</comment>
<protein>
    <submittedName>
        <fullName evidence="10">EBP like</fullName>
    </submittedName>
</protein>
<evidence type="ECO:0000259" key="9">
    <source>
        <dbReference type="PROSITE" id="PS51751"/>
    </source>
</evidence>
<feature type="region of interest" description="Disordered" evidence="7">
    <location>
        <begin position="1"/>
        <end position="170"/>
    </location>
</feature>
<name>A0A8I3PRF8_CANLF</name>
<gene>
    <name evidence="10" type="primary">EBPL</name>
</gene>
<dbReference type="GO" id="GO:0016125">
    <property type="term" value="P:sterol metabolic process"/>
    <property type="evidence" value="ECO:0007669"/>
    <property type="project" value="InterPro"/>
</dbReference>
<evidence type="ECO:0000256" key="3">
    <source>
        <dbReference type="ARBA" id="ARBA00022692"/>
    </source>
</evidence>
<evidence type="ECO:0000256" key="7">
    <source>
        <dbReference type="SAM" id="MobiDB-lite"/>
    </source>
</evidence>
<evidence type="ECO:0000313" key="11">
    <source>
        <dbReference type="Proteomes" id="UP000805418"/>
    </source>
</evidence>
<dbReference type="PROSITE" id="PS51751">
    <property type="entry name" value="EXPERA"/>
    <property type="match status" value="1"/>
</dbReference>
<evidence type="ECO:0000313" key="10">
    <source>
        <dbReference type="Ensembl" id="ENSCAFP00845031977.1"/>
    </source>
</evidence>
<feature type="compositionally biased region" description="Basic residues" evidence="7">
    <location>
        <begin position="154"/>
        <end position="166"/>
    </location>
</feature>
<feature type="transmembrane region" description="Helical" evidence="8">
    <location>
        <begin position="230"/>
        <end position="252"/>
    </location>
</feature>
<dbReference type="GO" id="GO:0047750">
    <property type="term" value="F:cholestenol delta-isomerase activity"/>
    <property type="evidence" value="ECO:0007669"/>
    <property type="project" value="InterPro"/>
</dbReference>
<organism evidence="10 11">
    <name type="scientific">Canis lupus familiaris</name>
    <name type="common">Dog</name>
    <name type="synonym">Canis familiaris</name>
    <dbReference type="NCBI Taxonomy" id="9615"/>
    <lineage>
        <taxon>Eukaryota</taxon>
        <taxon>Metazoa</taxon>
        <taxon>Chordata</taxon>
        <taxon>Craniata</taxon>
        <taxon>Vertebrata</taxon>
        <taxon>Euteleostomi</taxon>
        <taxon>Mammalia</taxon>
        <taxon>Eutheria</taxon>
        <taxon>Laurasiatheria</taxon>
        <taxon>Carnivora</taxon>
        <taxon>Caniformia</taxon>
        <taxon>Canidae</taxon>
        <taxon>Canis</taxon>
    </lineage>
</organism>
<keyword evidence="11" id="KW-1185">Reference proteome</keyword>
<evidence type="ECO:0000256" key="2">
    <source>
        <dbReference type="ARBA" id="ARBA00008337"/>
    </source>
</evidence>
<dbReference type="PANTHER" id="PTHR14207:SF1">
    <property type="entry name" value="EMOPAMIL-BINDING PROTEIN-LIKE"/>
    <property type="match status" value="1"/>
</dbReference>
<feature type="compositionally biased region" description="Basic residues" evidence="7">
    <location>
        <begin position="1"/>
        <end position="20"/>
    </location>
</feature>
<accession>A0A8I3PRF8</accession>
<feature type="compositionally biased region" description="Low complexity" evidence="7">
    <location>
        <begin position="134"/>
        <end position="144"/>
    </location>
</feature>
<proteinExistence type="inferred from homology"/>
<reference evidence="10" key="3">
    <citation type="submission" date="2025-09" db="UniProtKB">
        <authorList>
            <consortium name="Ensembl"/>
        </authorList>
    </citation>
    <scope>IDENTIFICATION</scope>
    <source>
        <strain evidence="10">Boxer</strain>
    </source>
</reference>
<dbReference type="GO" id="GO:0016020">
    <property type="term" value="C:membrane"/>
    <property type="evidence" value="ECO:0007669"/>
    <property type="project" value="UniProtKB-SubCell"/>
</dbReference>
<dbReference type="PANTHER" id="PTHR14207">
    <property type="entry name" value="STEROL ISOMERASE"/>
    <property type="match status" value="1"/>
</dbReference>
<feature type="transmembrane region" description="Helical" evidence="8">
    <location>
        <begin position="293"/>
        <end position="316"/>
    </location>
</feature>
<evidence type="ECO:0000256" key="5">
    <source>
        <dbReference type="ARBA" id="ARBA00023136"/>
    </source>
</evidence>
<dbReference type="AlphaFoldDB" id="A0A8I3PRF8"/>
<reference evidence="10" key="2">
    <citation type="submission" date="2025-08" db="UniProtKB">
        <authorList>
            <consortium name="Ensembl"/>
        </authorList>
    </citation>
    <scope>IDENTIFICATION</scope>
    <source>
        <strain evidence="10">Boxer</strain>
    </source>
</reference>
<dbReference type="InterPro" id="IPR033118">
    <property type="entry name" value="EXPERA"/>
</dbReference>
<keyword evidence="4 6" id="KW-1133">Transmembrane helix</keyword>
<dbReference type="Ensembl" id="ENSCAFT00845040836.1">
    <property type="protein sequence ID" value="ENSCAFP00845031977.1"/>
    <property type="gene ID" value="ENSCAFG00845023073.1"/>
</dbReference>
<dbReference type="Pfam" id="PF05241">
    <property type="entry name" value="EBP"/>
    <property type="match status" value="1"/>
</dbReference>
<feature type="domain" description="EXPERA" evidence="9">
    <location>
        <begin position="169"/>
        <end position="315"/>
    </location>
</feature>
<sequence length="337" mass="36544">RKGERKPRGRNKRAGGRKRPGPSAVLRRSRHREDRPRGGVSPARCARRWSSGILSEGVASCPSGSAWHRLRPRGPGLRDPSPAPRRAEARRGGSPAPPRTPRPAPPLAPPALPAPAPRPAPLRPAPSPLPLPALRPLAESARPAPLLPSPPPARGRRQRAGQHGRGRPAAAVRLAAAGGLRAGPAPGPRSGRGGPRGARLALLRRPGALGPGKEYGKADARWLYFDPTIVSLEVLTVVLDGSLALVLVYAIVTEKYYRHFIQVTLCVCELYGGWMTFVPDWLVGSPNLNTDDWLYFGVYLVFFNSVWVLIPGLLLCQSWVELKTMHYGRSSSRKKLQ</sequence>
<comment type="similarity">
    <text evidence="2">Belongs to the EBP family.</text>
</comment>
<feature type="compositionally biased region" description="Pro residues" evidence="7">
    <location>
        <begin position="95"/>
        <end position="133"/>
    </location>
</feature>
<keyword evidence="3 6" id="KW-0812">Transmembrane</keyword>
<dbReference type="GeneTree" id="ENSGT00530000063715"/>
<feature type="region of interest" description="Disordered" evidence="7">
    <location>
        <begin position="179"/>
        <end position="198"/>
    </location>
</feature>
<dbReference type="GO" id="GO:0005783">
    <property type="term" value="C:endoplasmic reticulum"/>
    <property type="evidence" value="ECO:0000318"/>
    <property type="project" value="GO_Central"/>
</dbReference>
<keyword evidence="5 6" id="KW-0472">Membrane</keyword>
<dbReference type="OrthoDB" id="58557at2759"/>
<dbReference type="Proteomes" id="UP000805418">
    <property type="component" value="Chromosome 22"/>
</dbReference>
<evidence type="ECO:0000256" key="4">
    <source>
        <dbReference type="ARBA" id="ARBA00022989"/>
    </source>
</evidence>
<evidence type="ECO:0000256" key="6">
    <source>
        <dbReference type="PROSITE-ProRule" id="PRU01087"/>
    </source>
</evidence>
<reference evidence="10" key="1">
    <citation type="submission" date="2020-03" db="EMBL/GenBank/DDBJ databases">
        <title>Long-read based genome assembly of a Labrador retriever dog.</title>
        <authorList>
            <person name="Eory L."/>
            <person name="Zhang W."/>
            <person name="Schoenebeck J."/>
        </authorList>
    </citation>
    <scope>NUCLEOTIDE SEQUENCE [LARGE SCALE GENOMIC DNA]</scope>
    <source>
        <strain evidence="10">Labrador retriever</strain>
    </source>
</reference>
<dbReference type="InterPro" id="IPR007905">
    <property type="entry name" value="EBP"/>
</dbReference>
<evidence type="ECO:0000256" key="8">
    <source>
        <dbReference type="SAM" id="Phobius"/>
    </source>
</evidence>